<dbReference type="EMBL" id="AOJE01000011">
    <property type="protein sequence ID" value="ELZ42587.1"/>
    <property type="molecule type" value="Genomic_DNA"/>
</dbReference>
<dbReference type="RefSeq" id="WP_004046740.1">
    <property type="nucleotide sequence ID" value="NZ_AOJE01000011.1"/>
</dbReference>
<feature type="region of interest" description="Disordered" evidence="1">
    <location>
        <begin position="160"/>
        <end position="254"/>
    </location>
</feature>
<accession>M0E6N4</accession>
<feature type="compositionally biased region" description="Acidic residues" evidence="1">
    <location>
        <begin position="214"/>
        <end position="250"/>
    </location>
</feature>
<organism evidence="2 3">
    <name type="scientific">Halorubrum saccharovorum DSM 1137</name>
    <dbReference type="NCBI Taxonomy" id="1227484"/>
    <lineage>
        <taxon>Archaea</taxon>
        <taxon>Methanobacteriati</taxon>
        <taxon>Methanobacteriota</taxon>
        <taxon>Stenosarchaea group</taxon>
        <taxon>Halobacteria</taxon>
        <taxon>Halobacteriales</taxon>
        <taxon>Haloferacaceae</taxon>
        <taxon>Halorubrum</taxon>
    </lineage>
</organism>
<dbReference type="Proteomes" id="UP000011514">
    <property type="component" value="Unassembled WGS sequence"/>
</dbReference>
<reference evidence="2 3" key="1">
    <citation type="journal article" date="2014" name="PLoS Genet.">
        <title>Phylogenetically driven sequencing of extremely halophilic archaea reveals strategies for static and dynamic osmo-response.</title>
        <authorList>
            <person name="Becker E.A."/>
            <person name="Seitzer P.M."/>
            <person name="Tritt A."/>
            <person name="Larsen D."/>
            <person name="Krusor M."/>
            <person name="Yao A.I."/>
            <person name="Wu D."/>
            <person name="Madern D."/>
            <person name="Eisen J.A."/>
            <person name="Darling A.E."/>
            <person name="Facciotti M.T."/>
        </authorList>
    </citation>
    <scope>NUCLEOTIDE SEQUENCE [LARGE SCALE GENOMIC DNA]</scope>
    <source>
        <strain evidence="2 3">DSM 1137</strain>
    </source>
</reference>
<dbReference type="PATRIC" id="fig|1227484.4.peg.814"/>
<evidence type="ECO:0000256" key="1">
    <source>
        <dbReference type="SAM" id="MobiDB-lite"/>
    </source>
</evidence>
<dbReference type="OrthoDB" id="343223at2157"/>
<evidence type="ECO:0000313" key="3">
    <source>
        <dbReference type="Proteomes" id="UP000011514"/>
    </source>
</evidence>
<feature type="compositionally biased region" description="Low complexity" evidence="1">
    <location>
        <begin position="294"/>
        <end position="305"/>
    </location>
</feature>
<feature type="compositionally biased region" description="Basic and acidic residues" evidence="1">
    <location>
        <begin position="282"/>
        <end position="293"/>
    </location>
</feature>
<proteinExistence type="predicted"/>
<keyword evidence="3" id="KW-1185">Reference proteome</keyword>
<sequence length="366" mass="38389">MTHHIPKGVSLDTLLQIVAGWSAVGAAAEPKYTSTVEDATDIADAVGRQTRFLEELGLLEPEGQQHRLTDRGQALAGAVAVEDEVQARKHAREALAEWPVTDQVRGIVRENPTAEADLVPLVAAVTGQDLDADRVRSGLTTLLELYDWAGLLDRDEEGRYRLPETERAGEAAAEEADDVEGSTEGEENASEKNASEEGNAAEEAPKGTVTEAESAAEDAEETGEEATEEVEDAAAEAAEEVEGAAEETAESAETAAAELGELPEGILSDLTSLVDEVESAAEETKTAAEKAEVAAETAQEAAMGAGDDEAAAASDHTRPATGQHALTLGVDLDADAESLEALIRGIRRGIVVEEEQSPTASERDSE</sequence>
<evidence type="ECO:0000313" key="2">
    <source>
        <dbReference type="EMBL" id="ELZ42587.1"/>
    </source>
</evidence>
<feature type="compositionally biased region" description="Basic and acidic residues" evidence="1">
    <location>
        <begin position="160"/>
        <end position="169"/>
    </location>
</feature>
<gene>
    <name evidence="2" type="ORF">C471_03978</name>
</gene>
<name>M0E6N4_9EURY</name>
<feature type="compositionally biased region" description="Acidic residues" evidence="1">
    <location>
        <begin position="172"/>
        <end position="188"/>
    </location>
</feature>
<comment type="caution">
    <text evidence="2">The sequence shown here is derived from an EMBL/GenBank/DDBJ whole genome shotgun (WGS) entry which is preliminary data.</text>
</comment>
<feature type="region of interest" description="Disordered" evidence="1">
    <location>
        <begin position="277"/>
        <end position="322"/>
    </location>
</feature>
<protein>
    <submittedName>
        <fullName evidence="2">Uncharacterized protein</fullName>
    </submittedName>
</protein>
<dbReference type="AlphaFoldDB" id="M0E6N4"/>